<gene>
    <name evidence="6" type="ORF">ACFYKX_23400</name>
</gene>
<dbReference type="CDD" id="cd06294">
    <property type="entry name" value="PBP1_MalR-like"/>
    <property type="match status" value="1"/>
</dbReference>
<dbReference type="SUPFAM" id="SSF53822">
    <property type="entry name" value="Periplasmic binding protein-like I"/>
    <property type="match status" value="1"/>
</dbReference>
<dbReference type="GO" id="GO:0003677">
    <property type="term" value="F:DNA binding"/>
    <property type="evidence" value="ECO:0007669"/>
    <property type="project" value="UniProtKB-KW"/>
</dbReference>
<organism evidence="6 7">
    <name type="scientific">Cytobacillus spartinae</name>
    <dbReference type="NCBI Taxonomy" id="3299023"/>
    <lineage>
        <taxon>Bacteria</taxon>
        <taxon>Bacillati</taxon>
        <taxon>Bacillota</taxon>
        <taxon>Bacilli</taxon>
        <taxon>Bacillales</taxon>
        <taxon>Bacillaceae</taxon>
        <taxon>Cytobacillus</taxon>
    </lineage>
</organism>
<evidence type="ECO:0000313" key="6">
    <source>
        <dbReference type="EMBL" id="MFE8703514.1"/>
    </source>
</evidence>
<dbReference type="InterPro" id="IPR001387">
    <property type="entry name" value="Cro/C1-type_HTH"/>
</dbReference>
<dbReference type="CDD" id="cd01392">
    <property type="entry name" value="HTH_LacI"/>
    <property type="match status" value="1"/>
</dbReference>
<keyword evidence="1" id="KW-0805">Transcription regulation</keyword>
<feature type="domain" description="HTH lacI-type" evidence="4">
    <location>
        <begin position="3"/>
        <end position="57"/>
    </location>
</feature>
<dbReference type="Pfam" id="PF13377">
    <property type="entry name" value="Peripla_BP_3"/>
    <property type="match status" value="1"/>
</dbReference>
<evidence type="ECO:0000256" key="3">
    <source>
        <dbReference type="ARBA" id="ARBA00023163"/>
    </source>
</evidence>
<dbReference type="PROSITE" id="PS50943">
    <property type="entry name" value="HTH_CROC1"/>
    <property type="match status" value="1"/>
</dbReference>
<dbReference type="InterPro" id="IPR046335">
    <property type="entry name" value="LacI/GalR-like_sensor"/>
</dbReference>
<dbReference type="PANTHER" id="PTHR30146:SF109">
    <property type="entry name" value="HTH-TYPE TRANSCRIPTIONAL REGULATOR GALS"/>
    <property type="match status" value="1"/>
</dbReference>
<dbReference type="PANTHER" id="PTHR30146">
    <property type="entry name" value="LACI-RELATED TRANSCRIPTIONAL REPRESSOR"/>
    <property type="match status" value="1"/>
</dbReference>
<feature type="domain" description="HTH cro/C1-type" evidence="5">
    <location>
        <begin position="3"/>
        <end position="47"/>
    </location>
</feature>
<reference evidence="6 7" key="1">
    <citation type="submission" date="2024-08" db="EMBL/GenBank/DDBJ databases">
        <title>Two novel Cytobacillus novel species.</title>
        <authorList>
            <person name="Liu G."/>
        </authorList>
    </citation>
    <scope>NUCLEOTIDE SEQUENCE [LARGE SCALE GENOMIC DNA]</scope>
    <source>
        <strain evidence="6 7">FJAT-54145</strain>
    </source>
</reference>
<dbReference type="PROSITE" id="PS00356">
    <property type="entry name" value="HTH_LACI_1"/>
    <property type="match status" value="1"/>
</dbReference>
<dbReference type="Pfam" id="PF00356">
    <property type="entry name" value="LacI"/>
    <property type="match status" value="1"/>
</dbReference>
<dbReference type="InterPro" id="IPR000843">
    <property type="entry name" value="HTH_LacI"/>
</dbReference>
<dbReference type="SMART" id="SM00354">
    <property type="entry name" value="HTH_LACI"/>
    <property type="match status" value="1"/>
</dbReference>
<keyword evidence="2 6" id="KW-0238">DNA-binding</keyword>
<dbReference type="RefSeq" id="WP_389364112.1">
    <property type="nucleotide sequence ID" value="NZ_JBIACK010000017.1"/>
</dbReference>
<accession>A0ABW6KH05</accession>
<dbReference type="Gene3D" id="3.40.50.2300">
    <property type="match status" value="2"/>
</dbReference>
<dbReference type="Gene3D" id="1.10.260.40">
    <property type="entry name" value="lambda repressor-like DNA-binding domains"/>
    <property type="match status" value="1"/>
</dbReference>
<keyword evidence="7" id="KW-1185">Reference proteome</keyword>
<comment type="caution">
    <text evidence="6">The sequence shown here is derived from an EMBL/GenBank/DDBJ whole genome shotgun (WGS) entry which is preliminary data.</text>
</comment>
<sequence>MAITIKDVAKLAGVSPSTVSRVISKNQKISLETTKKVEQAMETLGYHPNLMAKSLVSRSTKTIGLILPLSAEEVFLNPFFSEVLRGINAYLNYVGFDLLMSAGSTETEEKEAFNRLVFGGKVDGVILLTSREKEPMTPLLMERNFPFVIIGRPKEEKDIFYVDNDNVKASYDATVHLIEQGHKRIGFVSGPRDLLVSRDREDGYKKALQEYGIESRPDWITEAKFLQESGYNAISFMLSLPERPTAIIVTDDIIGLGVLKGLYELGCKVPEEISIVGFNNISMSELATPPLTTIDIGIYQLGYTAAQLLIRQIKQEESVSRSVIVPHRLVVRKSTTSRLLDN</sequence>
<dbReference type="SUPFAM" id="SSF47413">
    <property type="entry name" value="lambda repressor-like DNA-binding domains"/>
    <property type="match status" value="1"/>
</dbReference>
<dbReference type="InterPro" id="IPR010982">
    <property type="entry name" value="Lambda_DNA-bd_dom_sf"/>
</dbReference>
<evidence type="ECO:0000259" key="4">
    <source>
        <dbReference type="PROSITE" id="PS50932"/>
    </source>
</evidence>
<keyword evidence="3" id="KW-0804">Transcription</keyword>
<dbReference type="EMBL" id="JBIACK010000017">
    <property type="protein sequence ID" value="MFE8703514.1"/>
    <property type="molecule type" value="Genomic_DNA"/>
</dbReference>
<evidence type="ECO:0000256" key="2">
    <source>
        <dbReference type="ARBA" id="ARBA00023125"/>
    </source>
</evidence>
<dbReference type="PROSITE" id="PS50932">
    <property type="entry name" value="HTH_LACI_2"/>
    <property type="match status" value="1"/>
</dbReference>
<dbReference type="InterPro" id="IPR028082">
    <property type="entry name" value="Peripla_BP_I"/>
</dbReference>
<name>A0ABW6KH05_9BACI</name>
<evidence type="ECO:0000313" key="7">
    <source>
        <dbReference type="Proteomes" id="UP001601059"/>
    </source>
</evidence>
<evidence type="ECO:0000259" key="5">
    <source>
        <dbReference type="PROSITE" id="PS50943"/>
    </source>
</evidence>
<protein>
    <submittedName>
        <fullName evidence="6">LacI family DNA-binding transcriptional regulator</fullName>
    </submittedName>
</protein>
<dbReference type="Proteomes" id="UP001601059">
    <property type="component" value="Unassembled WGS sequence"/>
</dbReference>
<dbReference type="PRINTS" id="PR00036">
    <property type="entry name" value="HTHLACI"/>
</dbReference>
<proteinExistence type="predicted"/>
<evidence type="ECO:0000256" key="1">
    <source>
        <dbReference type="ARBA" id="ARBA00023015"/>
    </source>
</evidence>